<dbReference type="SUPFAM" id="SSF52833">
    <property type="entry name" value="Thioredoxin-like"/>
    <property type="match status" value="3"/>
</dbReference>
<dbReference type="InterPro" id="IPR046349">
    <property type="entry name" value="C1-like_sf"/>
</dbReference>
<evidence type="ECO:0000256" key="4">
    <source>
        <dbReference type="ARBA" id="ARBA00023027"/>
    </source>
</evidence>
<dbReference type="InterPro" id="IPR012336">
    <property type="entry name" value="Thioredoxin-like_fold"/>
</dbReference>
<dbReference type="Proteomes" id="UP000321393">
    <property type="component" value="Unassembled WGS sequence"/>
</dbReference>
<dbReference type="Gene3D" id="3.40.30.10">
    <property type="entry name" value="Glutaredoxin"/>
    <property type="match status" value="3"/>
</dbReference>
<dbReference type="PANTHER" id="PTHR13871">
    <property type="entry name" value="THIOREDOXIN"/>
    <property type="match status" value="1"/>
</dbReference>
<dbReference type="EMBL" id="SSTE01018412">
    <property type="protein sequence ID" value="KAA0039333.1"/>
    <property type="molecule type" value="Genomic_DNA"/>
</dbReference>
<dbReference type="InterPro" id="IPR045870">
    <property type="entry name" value="TryX_NRX_thioredoxin_dom"/>
</dbReference>
<dbReference type="Pfam" id="PF03107">
    <property type="entry name" value="C1_2"/>
    <property type="match status" value="1"/>
</dbReference>
<dbReference type="PROSITE" id="PS51352">
    <property type="entry name" value="THIOREDOXIN_2"/>
    <property type="match status" value="2"/>
</dbReference>
<dbReference type="EMBL" id="SSTD01016718">
    <property type="protein sequence ID" value="TYK00516.1"/>
    <property type="molecule type" value="Genomic_DNA"/>
</dbReference>
<evidence type="ECO:0000313" key="9">
    <source>
        <dbReference type="EMBL" id="KAA0039333.1"/>
    </source>
</evidence>
<keyword evidence="2" id="KW-0677">Repeat</keyword>
<dbReference type="InterPro" id="IPR013766">
    <property type="entry name" value="Thioredoxin_domain"/>
</dbReference>
<evidence type="ECO:0000259" key="8">
    <source>
        <dbReference type="PROSITE" id="PS51352"/>
    </source>
</evidence>
<evidence type="ECO:0000313" key="12">
    <source>
        <dbReference type="Proteomes" id="UP000321947"/>
    </source>
</evidence>
<gene>
    <name evidence="10" type="ORF">E5676_scaffold169G001260</name>
    <name evidence="9" type="ORF">E6C27_scaffold64G001310</name>
</gene>
<sequence length="561" mass="63792">MASDAVHDINSLFSSDGRDFLIRNNGDQVKISSLIGKIVGLYFSASWCPPCHRFTPIFAGVYEELVSKGDFEVVFVSSDNDEESFKDYFSKMPWLSIPFSDSETNQRLNELFKVRGIPHLVVLDANGKVLTNDGVRLVSEYGVNAYPFTSEQIKLLKEKEEEAKRNQTISSILVSNSRNYVISNDGTQIPVSELEGKVIGLYFSVYGHEPCDDFTSILVDAYKKLKEKGNNFEIVLISLDDEADDFNEALKAMPCLALPFQDEKCKKLIRYFELSDIPTLIIIGQDGKTLHPNAVELIEEHGSDAYPFTPEKIEKLVEIQKAKLESQTLESLLVSGNQDYVIGKNGKKIPVSELVGKNILLYFSAHWCPPCRAFLPKLIEAYNEIKQKDKEFEVIFISSDSDQDSFEEFFSGMPWLALPFGDERKKFLNRRFKIEGIPTLVALNRSGRTVSTDARKLITSHGADAYPFTEERLKQLEEQLEEEAKGWPEKLKHELHEEHELVRTHQAEYSCDACDEMGYGWSFYCEECDFSLHPNCAMKNDGEAEEQKEGWICEGDVCRRV</sequence>
<keyword evidence="4" id="KW-0520">NAD</keyword>
<dbReference type="InterPro" id="IPR052259">
    <property type="entry name" value="Nucleoredoxin-like"/>
</dbReference>
<name>A0A5A7T8P3_CUCMM</name>
<dbReference type="InterPro" id="IPR017937">
    <property type="entry name" value="Thioredoxin_CS"/>
</dbReference>
<dbReference type="SMR" id="A0A5A7T8P3"/>
<dbReference type="PROSITE" id="PS00194">
    <property type="entry name" value="THIOREDOXIN_1"/>
    <property type="match status" value="1"/>
</dbReference>
<dbReference type="Proteomes" id="UP000321947">
    <property type="component" value="Unassembled WGS sequence"/>
</dbReference>
<organism evidence="9 11">
    <name type="scientific">Cucumis melo var. makuwa</name>
    <name type="common">Oriental melon</name>
    <dbReference type="NCBI Taxonomy" id="1194695"/>
    <lineage>
        <taxon>Eukaryota</taxon>
        <taxon>Viridiplantae</taxon>
        <taxon>Streptophyta</taxon>
        <taxon>Embryophyta</taxon>
        <taxon>Tracheophyta</taxon>
        <taxon>Spermatophyta</taxon>
        <taxon>Magnoliopsida</taxon>
        <taxon>eudicotyledons</taxon>
        <taxon>Gunneridae</taxon>
        <taxon>Pentapetalae</taxon>
        <taxon>rosids</taxon>
        <taxon>fabids</taxon>
        <taxon>Cucurbitales</taxon>
        <taxon>Cucurbitaceae</taxon>
        <taxon>Benincaseae</taxon>
        <taxon>Cucumis</taxon>
    </lineage>
</organism>
<evidence type="ECO:0000256" key="5">
    <source>
        <dbReference type="ARBA" id="ARBA00025782"/>
    </source>
</evidence>
<dbReference type="Pfam" id="PF13905">
    <property type="entry name" value="Thioredoxin_8"/>
    <property type="match status" value="3"/>
</dbReference>
<evidence type="ECO:0000256" key="7">
    <source>
        <dbReference type="ARBA" id="ARBA00047804"/>
    </source>
</evidence>
<dbReference type="InterPro" id="IPR036249">
    <property type="entry name" value="Thioredoxin-like_sf"/>
</dbReference>
<keyword evidence="3" id="KW-0560">Oxidoreductase</keyword>
<evidence type="ECO:0000313" key="11">
    <source>
        <dbReference type="Proteomes" id="UP000321393"/>
    </source>
</evidence>
<comment type="similarity">
    <text evidence="5">Belongs to the nucleoredoxin family.</text>
</comment>
<protein>
    <recommendedName>
        <fullName evidence="1">protein-disulfide reductase</fullName>
        <ecNumber evidence="1">1.8.1.8</ecNumber>
    </recommendedName>
</protein>
<dbReference type="InterPro" id="IPR004146">
    <property type="entry name" value="DC1"/>
</dbReference>
<feature type="domain" description="Thioredoxin" evidence="8">
    <location>
        <begin position="318"/>
        <end position="478"/>
    </location>
</feature>
<evidence type="ECO:0000256" key="3">
    <source>
        <dbReference type="ARBA" id="ARBA00023002"/>
    </source>
</evidence>
<comment type="catalytic activity">
    <reaction evidence="6">
        <text>[protein]-dithiol + NAD(+) = [protein]-disulfide + NADH + H(+)</text>
        <dbReference type="Rhea" id="RHEA:18749"/>
        <dbReference type="Rhea" id="RHEA-COMP:10593"/>
        <dbReference type="Rhea" id="RHEA-COMP:10594"/>
        <dbReference type="ChEBI" id="CHEBI:15378"/>
        <dbReference type="ChEBI" id="CHEBI:29950"/>
        <dbReference type="ChEBI" id="CHEBI:50058"/>
        <dbReference type="ChEBI" id="CHEBI:57540"/>
        <dbReference type="ChEBI" id="CHEBI:57945"/>
        <dbReference type="EC" id="1.8.1.8"/>
    </reaction>
</comment>
<dbReference type="GO" id="GO:0004791">
    <property type="term" value="F:thioredoxin-disulfide reductase (NADPH) activity"/>
    <property type="evidence" value="ECO:0007669"/>
    <property type="project" value="InterPro"/>
</dbReference>
<dbReference type="AlphaFoldDB" id="A0A5A7T8P3"/>
<evidence type="ECO:0000313" key="10">
    <source>
        <dbReference type="EMBL" id="TYK00516.1"/>
    </source>
</evidence>
<dbReference type="EC" id="1.8.1.8" evidence="1"/>
<dbReference type="CDD" id="cd03009">
    <property type="entry name" value="TryX_like_TryX_NRX"/>
    <property type="match status" value="2"/>
</dbReference>
<evidence type="ECO:0000256" key="1">
    <source>
        <dbReference type="ARBA" id="ARBA00012612"/>
    </source>
</evidence>
<proteinExistence type="inferred from homology"/>
<accession>A0A5A7T8P3</accession>
<dbReference type="SUPFAM" id="SSF57889">
    <property type="entry name" value="Cysteine-rich domain"/>
    <property type="match status" value="1"/>
</dbReference>
<reference evidence="11 12" key="1">
    <citation type="submission" date="2019-08" db="EMBL/GenBank/DDBJ databases">
        <title>Draft genome sequences of two oriental melons (Cucumis melo L. var makuwa).</title>
        <authorList>
            <person name="Kwon S.-Y."/>
        </authorList>
    </citation>
    <scope>NUCLEOTIDE SEQUENCE [LARGE SCALE GENOMIC DNA]</scope>
    <source>
        <strain evidence="12">cv. Chang Bougi</strain>
        <strain evidence="11">cv. SW 3</strain>
        <tissue evidence="9">Leaf</tissue>
    </source>
</reference>
<feature type="domain" description="Thioredoxin" evidence="8">
    <location>
        <begin position="1"/>
        <end position="158"/>
    </location>
</feature>
<evidence type="ECO:0000256" key="2">
    <source>
        <dbReference type="ARBA" id="ARBA00022737"/>
    </source>
</evidence>
<dbReference type="OrthoDB" id="409136at2759"/>
<comment type="caution">
    <text evidence="9">The sequence shown here is derived from an EMBL/GenBank/DDBJ whole genome shotgun (WGS) entry which is preliminary data.</text>
</comment>
<comment type="catalytic activity">
    <reaction evidence="7">
        <text>[protein]-dithiol + NADP(+) = [protein]-disulfide + NADPH + H(+)</text>
        <dbReference type="Rhea" id="RHEA:18753"/>
        <dbReference type="Rhea" id="RHEA-COMP:10593"/>
        <dbReference type="Rhea" id="RHEA-COMP:10594"/>
        <dbReference type="ChEBI" id="CHEBI:15378"/>
        <dbReference type="ChEBI" id="CHEBI:29950"/>
        <dbReference type="ChEBI" id="CHEBI:50058"/>
        <dbReference type="ChEBI" id="CHEBI:57783"/>
        <dbReference type="ChEBI" id="CHEBI:58349"/>
        <dbReference type="EC" id="1.8.1.8"/>
    </reaction>
</comment>
<dbReference type="PANTHER" id="PTHR13871:SF96">
    <property type="entry name" value="THIOREDOXIN DOMAIN-CONTAINING PROTEIN"/>
    <property type="match status" value="1"/>
</dbReference>
<evidence type="ECO:0000256" key="6">
    <source>
        <dbReference type="ARBA" id="ARBA00047388"/>
    </source>
</evidence>